<feature type="transmembrane region" description="Helical" evidence="8">
    <location>
        <begin position="258"/>
        <end position="278"/>
    </location>
</feature>
<keyword evidence="3 8" id="KW-0813">Transport</keyword>
<dbReference type="GO" id="GO:0055085">
    <property type="term" value="P:transmembrane transport"/>
    <property type="evidence" value="ECO:0007669"/>
    <property type="project" value="InterPro"/>
</dbReference>
<evidence type="ECO:0000256" key="7">
    <source>
        <dbReference type="ARBA" id="ARBA00023136"/>
    </source>
</evidence>
<keyword evidence="5 8" id="KW-0812">Transmembrane</keyword>
<sequence>MERAMRNANGNRLATVMLLIMPLIIYLMFYLYPLLTVGSQSVDNSTLYDQFQTLSEVVEDGSPDERAAALVADLIAADRRDLAEAARNLNQERSGFRSLLIKSGKKAEELPPTMEGLTAFDKRWGQQVYWDILARNIAPITWRHFQKASGFKPDGDGGFVQAEGDDIYLRIMVRTIVIATQVTLLTLLIGYPLAYAAANGKPRLATIVFMVVLLSFWTSILVRTSAWVVLLQTHGLLNNLLIWLRIISEPLQLIFNRFGTVVAMTHVLLPFAILPIFNVMKTIPISQSDASRSLGAGGIETFLRVYFPQTLRGVAVGGGTVFILALGFYITPALTGGPSDQMLSYYIADFVKKSLNWGMASVLSVMLFGCVVLILGLGSGAWLLFKSRKGGR</sequence>
<proteinExistence type="inferred from homology"/>
<evidence type="ECO:0000256" key="6">
    <source>
        <dbReference type="ARBA" id="ARBA00022989"/>
    </source>
</evidence>
<dbReference type="Gene3D" id="1.10.3720.10">
    <property type="entry name" value="MetI-like"/>
    <property type="match status" value="1"/>
</dbReference>
<dbReference type="InterPro" id="IPR000515">
    <property type="entry name" value="MetI-like"/>
</dbReference>
<evidence type="ECO:0000313" key="10">
    <source>
        <dbReference type="EMBL" id="QCO57226.1"/>
    </source>
</evidence>
<name>A0A4P8EJL1_9RHOB</name>
<dbReference type="GO" id="GO:0005886">
    <property type="term" value="C:plasma membrane"/>
    <property type="evidence" value="ECO:0007669"/>
    <property type="project" value="UniProtKB-SubCell"/>
</dbReference>
<accession>A0A4P8EJL1</accession>
<dbReference type="PROSITE" id="PS50928">
    <property type="entry name" value="ABC_TM1"/>
    <property type="match status" value="1"/>
</dbReference>
<organism evidence="10 11">
    <name type="scientific">Pseudorhodobacter turbinis</name>
    <dbReference type="NCBI Taxonomy" id="2500533"/>
    <lineage>
        <taxon>Bacteria</taxon>
        <taxon>Pseudomonadati</taxon>
        <taxon>Pseudomonadota</taxon>
        <taxon>Alphaproteobacteria</taxon>
        <taxon>Rhodobacterales</taxon>
        <taxon>Paracoccaceae</taxon>
        <taxon>Pseudorhodobacter</taxon>
    </lineage>
</organism>
<dbReference type="AlphaFoldDB" id="A0A4P8EJL1"/>
<evidence type="ECO:0000259" key="9">
    <source>
        <dbReference type="PROSITE" id="PS50928"/>
    </source>
</evidence>
<feature type="transmembrane region" description="Helical" evidence="8">
    <location>
        <begin position="203"/>
        <end position="220"/>
    </location>
</feature>
<evidence type="ECO:0000256" key="2">
    <source>
        <dbReference type="ARBA" id="ARBA00007069"/>
    </source>
</evidence>
<dbReference type="PANTHER" id="PTHR42929:SF5">
    <property type="entry name" value="ABC TRANSPORTER PERMEASE PROTEIN"/>
    <property type="match status" value="1"/>
</dbReference>
<dbReference type="CDD" id="cd06261">
    <property type="entry name" value="TM_PBP2"/>
    <property type="match status" value="1"/>
</dbReference>
<evidence type="ECO:0000256" key="4">
    <source>
        <dbReference type="ARBA" id="ARBA00022475"/>
    </source>
</evidence>
<evidence type="ECO:0000313" key="11">
    <source>
        <dbReference type="Proteomes" id="UP000298631"/>
    </source>
</evidence>
<comment type="similarity">
    <text evidence="2">Belongs to the binding-protein-dependent transport system permease family. CysTW subfamily.</text>
</comment>
<protein>
    <submittedName>
        <fullName evidence="10">ABC transporter permease</fullName>
    </submittedName>
</protein>
<geneLocation type="plasmid" evidence="10 11">
    <name>unnamed1</name>
</geneLocation>
<evidence type="ECO:0000256" key="3">
    <source>
        <dbReference type="ARBA" id="ARBA00022448"/>
    </source>
</evidence>
<dbReference type="KEGG" id="pseb:EOK75_15820"/>
<feature type="domain" description="ABC transmembrane type-1" evidence="9">
    <location>
        <begin position="172"/>
        <end position="378"/>
    </location>
</feature>
<keyword evidence="4" id="KW-1003">Cell membrane</keyword>
<evidence type="ECO:0000256" key="1">
    <source>
        <dbReference type="ARBA" id="ARBA00004651"/>
    </source>
</evidence>
<feature type="transmembrane region" description="Helical" evidence="8">
    <location>
        <begin position="355"/>
        <end position="385"/>
    </location>
</feature>
<keyword evidence="10" id="KW-0614">Plasmid</keyword>
<dbReference type="OrthoDB" id="9807047at2"/>
<dbReference type="Proteomes" id="UP000298631">
    <property type="component" value="Plasmid unnamed1"/>
</dbReference>
<keyword evidence="7 8" id="KW-0472">Membrane</keyword>
<dbReference type="EMBL" id="CP039965">
    <property type="protein sequence ID" value="QCO57226.1"/>
    <property type="molecule type" value="Genomic_DNA"/>
</dbReference>
<dbReference type="InterPro" id="IPR035906">
    <property type="entry name" value="MetI-like_sf"/>
</dbReference>
<reference evidence="10 11" key="1">
    <citation type="submission" date="2019-05" db="EMBL/GenBank/DDBJ databases">
        <title>Pseudorhodobacter turbinis sp. nov., isolated from the gut of the Korean turban shell.</title>
        <authorList>
            <person name="Jeong Y.-S."/>
            <person name="Kang W.-R."/>
            <person name="Bae J.-W."/>
        </authorList>
    </citation>
    <scope>NUCLEOTIDE SEQUENCE [LARGE SCALE GENOMIC DNA]</scope>
    <source>
        <strain evidence="10 11">S12M18</strain>
        <plasmid evidence="10 11">unnamed1</plasmid>
    </source>
</reference>
<evidence type="ECO:0000256" key="5">
    <source>
        <dbReference type="ARBA" id="ARBA00022692"/>
    </source>
</evidence>
<feature type="transmembrane region" description="Helical" evidence="8">
    <location>
        <begin position="167"/>
        <end position="191"/>
    </location>
</feature>
<gene>
    <name evidence="10" type="ORF">EOK75_15820</name>
</gene>
<comment type="subcellular location">
    <subcellularLocation>
        <location evidence="1 8">Cell membrane</location>
        <topology evidence="1 8">Multi-pass membrane protein</topology>
    </subcellularLocation>
</comment>
<keyword evidence="11" id="KW-1185">Reference proteome</keyword>
<feature type="transmembrane region" description="Helical" evidence="8">
    <location>
        <begin position="314"/>
        <end position="335"/>
    </location>
</feature>
<evidence type="ECO:0000256" key="8">
    <source>
        <dbReference type="RuleBase" id="RU363032"/>
    </source>
</evidence>
<dbReference type="SUPFAM" id="SSF161098">
    <property type="entry name" value="MetI-like"/>
    <property type="match status" value="1"/>
</dbReference>
<dbReference type="PANTHER" id="PTHR42929">
    <property type="entry name" value="INNER MEMBRANE ABC TRANSPORTER PERMEASE PROTEIN YDCU-RELATED-RELATED"/>
    <property type="match status" value="1"/>
</dbReference>
<keyword evidence="6 8" id="KW-1133">Transmembrane helix</keyword>
<dbReference type="Pfam" id="PF00528">
    <property type="entry name" value="BPD_transp_1"/>
    <property type="match status" value="1"/>
</dbReference>
<feature type="transmembrane region" description="Helical" evidence="8">
    <location>
        <begin position="12"/>
        <end position="32"/>
    </location>
</feature>